<dbReference type="EMBL" id="JAFBEB010000003">
    <property type="protein sequence ID" value="MBM7589555.1"/>
    <property type="molecule type" value="Genomic_DNA"/>
</dbReference>
<proteinExistence type="inferred from homology"/>
<evidence type="ECO:0000313" key="4">
    <source>
        <dbReference type="Proteomes" id="UP000717624"/>
    </source>
</evidence>
<accession>A0A938Y1Q2</accession>
<dbReference type="Pfam" id="PF07977">
    <property type="entry name" value="FabA"/>
    <property type="match status" value="1"/>
</dbReference>
<organism evidence="3 4">
    <name type="scientific">Brevibacillus fulvus</name>
    <dbReference type="NCBI Taxonomy" id="1125967"/>
    <lineage>
        <taxon>Bacteria</taxon>
        <taxon>Bacillati</taxon>
        <taxon>Bacillota</taxon>
        <taxon>Bacilli</taxon>
        <taxon>Bacillales</taxon>
        <taxon>Paenibacillaceae</taxon>
        <taxon>Brevibacillus</taxon>
    </lineage>
</organism>
<dbReference type="EC" id="4.2.1.59" evidence="3"/>
<dbReference type="RefSeq" id="WP_204517285.1">
    <property type="nucleotide sequence ID" value="NZ_BAABIN010000038.1"/>
</dbReference>
<comment type="similarity">
    <text evidence="1">Belongs to the thioester dehydratase family. FabZ subfamily.</text>
</comment>
<dbReference type="Gene3D" id="3.10.129.10">
    <property type="entry name" value="Hotdog Thioesterase"/>
    <property type="match status" value="1"/>
</dbReference>
<dbReference type="Proteomes" id="UP000717624">
    <property type="component" value="Unassembled WGS sequence"/>
</dbReference>
<keyword evidence="4" id="KW-1185">Reference proteome</keyword>
<comment type="caution">
    <text evidence="3">The sequence shown here is derived from an EMBL/GenBank/DDBJ whole genome shotgun (WGS) entry which is preliminary data.</text>
</comment>
<dbReference type="InterPro" id="IPR029069">
    <property type="entry name" value="HotDog_dom_sf"/>
</dbReference>
<evidence type="ECO:0000256" key="1">
    <source>
        <dbReference type="ARBA" id="ARBA00009174"/>
    </source>
</evidence>
<keyword evidence="2 3" id="KW-0456">Lyase</keyword>
<reference evidence="3" key="1">
    <citation type="submission" date="2021-01" db="EMBL/GenBank/DDBJ databases">
        <title>Genomic Encyclopedia of Type Strains, Phase IV (KMG-IV): sequencing the most valuable type-strain genomes for metagenomic binning, comparative biology and taxonomic classification.</title>
        <authorList>
            <person name="Goeker M."/>
        </authorList>
    </citation>
    <scope>NUCLEOTIDE SEQUENCE</scope>
    <source>
        <strain evidence="3">DSM 25523</strain>
    </source>
</reference>
<gene>
    <name evidence="3" type="ORF">JOD01_001155</name>
</gene>
<dbReference type="GO" id="GO:0019171">
    <property type="term" value="F:(3R)-hydroxyacyl-[acyl-carrier-protein] dehydratase activity"/>
    <property type="evidence" value="ECO:0007669"/>
    <property type="project" value="UniProtKB-EC"/>
</dbReference>
<dbReference type="InterPro" id="IPR013114">
    <property type="entry name" value="FabA_FabZ"/>
</dbReference>
<name>A0A938Y1Q2_9BACL</name>
<dbReference type="AlphaFoldDB" id="A0A938Y1Q2"/>
<dbReference type="SUPFAM" id="SSF54637">
    <property type="entry name" value="Thioesterase/thiol ester dehydrase-isomerase"/>
    <property type="match status" value="1"/>
</dbReference>
<dbReference type="PANTHER" id="PTHR30272">
    <property type="entry name" value="3-HYDROXYACYL-[ACYL-CARRIER-PROTEIN] DEHYDRATASE"/>
    <property type="match status" value="1"/>
</dbReference>
<evidence type="ECO:0000313" key="3">
    <source>
        <dbReference type="EMBL" id="MBM7589555.1"/>
    </source>
</evidence>
<evidence type="ECO:0000256" key="2">
    <source>
        <dbReference type="ARBA" id="ARBA00023239"/>
    </source>
</evidence>
<protein>
    <submittedName>
        <fullName evidence="3">3-hydroxyacyl-[acyl-carrier-protein] dehydratase</fullName>
        <ecNumber evidence="3">4.2.1.59</ecNumber>
    </submittedName>
</protein>
<sequence length="150" mass="16517">MRFLMVDRIEEIVPAKEIKASKLITGDDPFACDPVSGEPGLWEGIAVEALCQAGAWLIMHSTEFRQRAVLLGAEQIVIHGRAVPGDVLQLHGELHSLDGQSAVFSGKGYVNGACMLELHYMMCALIPVEELEATEDVKRTFRLLRREISG</sequence>
<dbReference type="PANTHER" id="PTHR30272:SF1">
    <property type="entry name" value="3-HYDROXYACYL-[ACYL-CARRIER-PROTEIN] DEHYDRATASE"/>
    <property type="match status" value="1"/>
</dbReference>